<dbReference type="GeneID" id="23568070"/>
<accession>A0A0D1DP02</accession>
<dbReference type="VEuPathDB" id="FungiDB:UMAG_12325"/>
<evidence type="ECO:0000313" key="3">
    <source>
        <dbReference type="Proteomes" id="UP000000561"/>
    </source>
</evidence>
<dbReference type="RefSeq" id="XP_011392642.1">
    <property type="nucleotide sequence ID" value="XM_011394340.1"/>
</dbReference>
<dbReference type="Proteomes" id="UP000000561">
    <property type="component" value="Chromosome 22"/>
</dbReference>
<sequence length="142" mass="15801">MLLSFSSSIRCKIAESSTVESEVSSVSISAAMGSGETNEMRKNRQKPESKMRMRRKGDSQLAALTVYARLAGAHVIRASTSESMVPDMLGRWMADVFVQHGEHWNTLIALEKRLFHTIRTKLGLQELVVRKLVHALSSCVLV</sequence>
<dbReference type="KEGG" id="uma:UMAG_12325"/>
<feature type="compositionally biased region" description="Basic and acidic residues" evidence="1">
    <location>
        <begin position="38"/>
        <end position="51"/>
    </location>
</feature>
<dbReference type="AlphaFoldDB" id="A0A0D1DP02"/>
<feature type="region of interest" description="Disordered" evidence="1">
    <location>
        <begin position="30"/>
        <end position="56"/>
    </location>
</feature>
<organism evidence="2 3">
    <name type="scientific">Mycosarcoma maydis</name>
    <name type="common">Corn smut fungus</name>
    <name type="synonym">Ustilago maydis</name>
    <dbReference type="NCBI Taxonomy" id="5270"/>
    <lineage>
        <taxon>Eukaryota</taxon>
        <taxon>Fungi</taxon>
        <taxon>Dikarya</taxon>
        <taxon>Basidiomycota</taxon>
        <taxon>Ustilaginomycotina</taxon>
        <taxon>Ustilaginomycetes</taxon>
        <taxon>Ustilaginales</taxon>
        <taxon>Ustilaginaceae</taxon>
        <taxon>Mycosarcoma</taxon>
    </lineage>
</organism>
<evidence type="ECO:0000256" key="1">
    <source>
        <dbReference type="SAM" id="MobiDB-lite"/>
    </source>
</evidence>
<name>A0A0D1DP02_MYCMD</name>
<dbReference type="OrthoDB" id="2556336at2759"/>
<gene>
    <name evidence="2" type="ORF">UMAG_12325</name>
</gene>
<protein>
    <submittedName>
        <fullName evidence="2">Uncharacterized protein</fullName>
    </submittedName>
</protein>
<reference evidence="2 3" key="1">
    <citation type="journal article" date="2006" name="Nature">
        <title>Insights from the genome of the biotrophic fungal plant pathogen Ustilago maydis.</title>
        <authorList>
            <person name="Kamper J."/>
            <person name="Kahmann R."/>
            <person name="Bolker M."/>
            <person name="Ma L.J."/>
            <person name="Brefort T."/>
            <person name="Saville B.J."/>
            <person name="Banuett F."/>
            <person name="Kronstad J.W."/>
            <person name="Gold S.E."/>
            <person name="Muller O."/>
            <person name="Perlin M.H."/>
            <person name="Wosten H.A."/>
            <person name="de Vries R."/>
            <person name="Ruiz-Herrera J."/>
            <person name="Reynaga-Pena C.G."/>
            <person name="Snetselaar K."/>
            <person name="McCann M."/>
            <person name="Perez-Martin J."/>
            <person name="Feldbrugge M."/>
            <person name="Basse C.W."/>
            <person name="Steinberg G."/>
            <person name="Ibeas J.I."/>
            <person name="Holloman W."/>
            <person name="Guzman P."/>
            <person name="Farman M."/>
            <person name="Stajich J.E."/>
            <person name="Sentandreu R."/>
            <person name="Gonzalez-Prieto J.M."/>
            <person name="Kennell J.C."/>
            <person name="Molina L."/>
            <person name="Schirawski J."/>
            <person name="Mendoza-Mendoza A."/>
            <person name="Greilinger D."/>
            <person name="Munch K."/>
            <person name="Rossel N."/>
            <person name="Scherer M."/>
            <person name="Vranes M."/>
            <person name="Ladendorf O."/>
            <person name="Vincon V."/>
            <person name="Fuchs U."/>
            <person name="Sandrock B."/>
            <person name="Meng S."/>
            <person name="Ho E.C."/>
            <person name="Cahill M.J."/>
            <person name="Boyce K.J."/>
            <person name="Klose J."/>
            <person name="Klosterman S.J."/>
            <person name="Deelstra H.J."/>
            <person name="Ortiz-Castellanos L."/>
            <person name="Li W."/>
            <person name="Sanchez-Alonso P."/>
            <person name="Schreier P.H."/>
            <person name="Hauser-Hahn I."/>
            <person name="Vaupel M."/>
            <person name="Koopmann E."/>
            <person name="Friedrich G."/>
            <person name="Voss H."/>
            <person name="Schluter T."/>
            <person name="Margolis J."/>
            <person name="Platt D."/>
            <person name="Swimmer C."/>
            <person name="Gnirke A."/>
            <person name="Chen F."/>
            <person name="Vysotskaia V."/>
            <person name="Mannhaupt G."/>
            <person name="Guldener U."/>
            <person name="Munsterkotter M."/>
            <person name="Haase D."/>
            <person name="Oesterheld M."/>
            <person name="Mewes H.W."/>
            <person name="Mauceli E.W."/>
            <person name="DeCaprio D."/>
            <person name="Wade C.M."/>
            <person name="Butler J."/>
            <person name="Young S."/>
            <person name="Jaffe D.B."/>
            <person name="Calvo S."/>
            <person name="Nusbaum C."/>
            <person name="Galagan J."/>
            <person name="Birren B.W."/>
        </authorList>
    </citation>
    <scope>NUCLEOTIDE SEQUENCE [LARGE SCALE GENOMIC DNA]</scope>
    <source>
        <strain evidence="3">DSM 14603 / FGSC 9021 / UM521</strain>
    </source>
</reference>
<keyword evidence="3" id="KW-1185">Reference proteome</keyword>
<evidence type="ECO:0000313" key="2">
    <source>
        <dbReference type="EMBL" id="KIS65786.1"/>
    </source>
</evidence>
<dbReference type="InParanoid" id="A0A0D1DP02"/>
<proteinExistence type="predicted"/>
<dbReference type="EMBL" id="CM003161">
    <property type="protein sequence ID" value="KIS65786.1"/>
    <property type="molecule type" value="Genomic_DNA"/>
</dbReference>